<name>A0A6J6I4X6_9ZZZZ</name>
<protein>
    <submittedName>
        <fullName evidence="8">Unannotated protein</fullName>
    </submittedName>
</protein>
<evidence type="ECO:0000256" key="3">
    <source>
        <dbReference type="ARBA" id="ARBA00022692"/>
    </source>
</evidence>
<dbReference type="InterPro" id="IPR003369">
    <property type="entry name" value="TatA/B/E"/>
</dbReference>
<proteinExistence type="predicted"/>
<evidence type="ECO:0000256" key="4">
    <source>
        <dbReference type="ARBA" id="ARBA00022927"/>
    </source>
</evidence>
<keyword evidence="2" id="KW-0813">Transport</keyword>
<reference evidence="8" key="1">
    <citation type="submission" date="2020-05" db="EMBL/GenBank/DDBJ databases">
        <authorList>
            <person name="Chiriac C."/>
            <person name="Salcher M."/>
            <person name="Ghai R."/>
            <person name="Kavagutti S V."/>
        </authorList>
    </citation>
    <scope>NUCLEOTIDE SEQUENCE</scope>
</reference>
<keyword evidence="7" id="KW-0472">Membrane</keyword>
<dbReference type="AlphaFoldDB" id="A0A6J6I4X6"/>
<sequence>MFGLSGEKLLILGIIAVIVLGPERLPEYAKGLANIIKSLRRMAAGAKTQMKEELGEDFDDMDWRKLDPRQYDPRRIIREALTEDLDFSAEKQVLQDTTVIATSVSVPKAQTQLAKGEKAPYDTEST</sequence>
<gene>
    <name evidence="8" type="ORF">UFOPK1843_01113</name>
</gene>
<evidence type="ECO:0000256" key="6">
    <source>
        <dbReference type="ARBA" id="ARBA00023010"/>
    </source>
</evidence>
<dbReference type="NCBIfam" id="NF002377">
    <property type="entry name" value="PRK01371.1-4"/>
    <property type="match status" value="1"/>
</dbReference>
<accession>A0A6J6I4X6</accession>
<dbReference type="GO" id="GO:0016020">
    <property type="term" value="C:membrane"/>
    <property type="evidence" value="ECO:0007669"/>
    <property type="project" value="UniProtKB-ARBA"/>
</dbReference>
<keyword evidence="5" id="KW-1133">Transmembrane helix</keyword>
<evidence type="ECO:0000256" key="2">
    <source>
        <dbReference type="ARBA" id="ARBA00022448"/>
    </source>
</evidence>
<dbReference type="Pfam" id="PF02416">
    <property type="entry name" value="TatA_B_E"/>
    <property type="match status" value="1"/>
</dbReference>
<dbReference type="EMBL" id="CAEZUR010000116">
    <property type="protein sequence ID" value="CAB4615758.1"/>
    <property type="molecule type" value="Genomic_DNA"/>
</dbReference>
<evidence type="ECO:0000256" key="7">
    <source>
        <dbReference type="ARBA" id="ARBA00023136"/>
    </source>
</evidence>
<keyword evidence="3" id="KW-0812">Transmembrane</keyword>
<keyword evidence="4" id="KW-0653">Protein transport</keyword>
<evidence type="ECO:0000256" key="5">
    <source>
        <dbReference type="ARBA" id="ARBA00022989"/>
    </source>
</evidence>
<comment type="subcellular location">
    <subcellularLocation>
        <location evidence="1">Membrane</location>
        <topology evidence="1">Single-pass membrane protein</topology>
    </subcellularLocation>
</comment>
<evidence type="ECO:0000256" key="1">
    <source>
        <dbReference type="ARBA" id="ARBA00004167"/>
    </source>
</evidence>
<dbReference type="Gene3D" id="1.20.5.3310">
    <property type="match status" value="1"/>
</dbReference>
<dbReference type="PRINTS" id="PR01506">
    <property type="entry name" value="TATBPROTEIN"/>
</dbReference>
<dbReference type="GO" id="GO:0015031">
    <property type="term" value="P:protein transport"/>
    <property type="evidence" value="ECO:0007669"/>
    <property type="project" value="UniProtKB-KW"/>
</dbReference>
<keyword evidence="6" id="KW-0811">Translocation</keyword>
<evidence type="ECO:0000313" key="8">
    <source>
        <dbReference type="EMBL" id="CAB4615758.1"/>
    </source>
</evidence>
<organism evidence="8">
    <name type="scientific">freshwater metagenome</name>
    <dbReference type="NCBI Taxonomy" id="449393"/>
    <lineage>
        <taxon>unclassified sequences</taxon>
        <taxon>metagenomes</taxon>
        <taxon>ecological metagenomes</taxon>
    </lineage>
</organism>